<name>A0A409WV26_PSICY</name>
<proteinExistence type="predicted"/>
<protein>
    <recommendedName>
        <fullName evidence="1">DUF6699 domain-containing protein</fullName>
    </recommendedName>
</protein>
<dbReference type="InterPro" id="IPR046522">
    <property type="entry name" value="DUF6699"/>
</dbReference>
<dbReference type="EMBL" id="NHYD01003146">
    <property type="protein sequence ID" value="PPQ82384.1"/>
    <property type="molecule type" value="Genomic_DNA"/>
</dbReference>
<dbReference type="Pfam" id="PF20415">
    <property type="entry name" value="DUF6699"/>
    <property type="match status" value="1"/>
</dbReference>
<evidence type="ECO:0000313" key="3">
    <source>
        <dbReference type="Proteomes" id="UP000283269"/>
    </source>
</evidence>
<dbReference type="OrthoDB" id="3333333at2759"/>
<organism evidence="2 3">
    <name type="scientific">Psilocybe cyanescens</name>
    <dbReference type="NCBI Taxonomy" id="93625"/>
    <lineage>
        <taxon>Eukaryota</taxon>
        <taxon>Fungi</taxon>
        <taxon>Dikarya</taxon>
        <taxon>Basidiomycota</taxon>
        <taxon>Agaricomycotina</taxon>
        <taxon>Agaricomycetes</taxon>
        <taxon>Agaricomycetidae</taxon>
        <taxon>Agaricales</taxon>
        <taxon>Agaricineae</taxon>
        <taxon>Strophariaceae</taxon>
        <taxon>Psilocybe</taxon>
    </lineage>
</organism>
<evidence type="ECO:0000313" key="2">
    <source>
        <dbReference type="EMBL" id="PPQ82384.1"/>
    </source>
</evidence>
<dbReference type="Proteomes" id="UP000283269">
    <property type="component" value="Unassembled WGS sequence"/>
</dbReference>
<sequence length="215" mass="24041">MAMAMPSVNRWTPGASYGPVLSQTDLYLLNSGQNTELELNPIIEGKLDKIPLQFNLVSGYSGTMVPTVNGEPVMHGKDEPATLPRVSQLIIISKHSPWCTIVKKDSGVTIGDLCSALFKEYTENTVTEFELSTVPARIQDHMRRTAGNNFATAQGNQVPAGWGYNYPPANVPDRIRRVDWLRDRVYVDRFDRDDNYARARLGFRAPNILVMELIS</sequence>
<keyword evidence="3" id="KW-1185">Reference proteome</keyword>
<feature type="domain" description="DUF6699" evidence="1">
    <location>
        <begin position="74"/>
        <end position="189"/>
    </location>
</feature>
<dbReference type="InParanoid" id="A0A409WV26"/>
<dbReference type="AlphaFoldDB" id="A0A409WV26"/>
<comment type="caution">
    <text evidence="2">The sequence shown here is derived from an EMBL/GenBank/DDBJ whole genome shotgun (WGS) entry which is preliminary data.</text>
</comment>
<evidence type="ECO:0000259" key="1">
    <source>
        <dbReference type="Pfam" id="PF20415"/>
    </source>
</evidence>
<reference evidence="2 3" key="1">
    <citation type="journal article" date="2018" name="Evol. Lett.">
        <title>Horizontal gene cluster transfer increased hallucinogenic mushroom diversity.</title>
        <authorList>
            <person name="Reynolds H.T."/>
            <person name="Vijayakumar V."/>
            <person name="Gluck-Thaler E."/>
            <person name="Korotkin H.B."/>
            <person name="Matheny P.B."/>
            <person name="Slot J.C."/>
        </authorList>
    </citation>
    <scope>NUCLEOTIDE SEQUENCE [LARGE SCALE GENOMIC DNA]</scope>
    <source>
        <strain evidence="2 3">2631</strain>
    </source>
</reference>
<gene>
    <name evidence="2" type="ORF">CVT25_008345</name>
</gene>
<accession>A0A409WV26</accession>